<sequence>MKRSISPDPFSSTKSPKLVHHSPDDGGAEGNPYRLPFTLSDENLSCLPISQAREPPPIFNLDPNSVKDTQDRNKLYLAKAWDLLKPAIKIILDDDEYKKPGDVLCFTTIFRAVKRACLGDPRQSELVFDLVKHECEPHIAELIQSLEKHCSGSDDPSVFLPHVYNRWLDFKRKMSLVSDVAMYQTLNGLTLWDVGQKLFHKQLSMAPQLQDQVITGILRLITDERLGKAANNTSDLLKNLMDMFRMQWQCTYVYKDPFLDSTSKFYAEEAEQVLQRSDISHYLKYVERTFLAEEEKCDKHYFFFSSSRSRLMKVLKSQLLEAHSSFLEEGFMLLMDESLIDDLRRMYRLFSMVDSEDYIDRILRAYILAKGEGARQEGSLQELHTSIDKIWHQCFGQDDLLDKTIRDCFEGFGLHVPGEFSDQLQWIDDDDDED</sequence>
<dbReference type="Pfam" id="PF00888">
    <property type="entry name" value="Cullin"/>
    <property type="match status" value="1"/>
</dbReference>
<dbReference type="FunFam" id="1.20.1310.10:FF:000044">
    <property type="entry name" value="Ubiquitin ligase subunit CulD, putative"/>
    <property type="match status" value="1"/>
</dbReference>
<dbReference type="ExpressionAtlas" id="A0A178V4D6">
    <property type="expression patterns" value="baseline and differential"/>
</dbReference>
<dbReference type="Gene3D" id="1.20.1310.10">
    <property type="entry name" value="Cullin Repeats"/>
    <property type="match status" value="3"/>
</dbReference>
<dbReference type="InterPro" id="IPR016159">
    <property type="entry name" value="Cullin_repeat-like_dom_sf"/>
</dbReference>
<organism evidence="4 5">
    <name type="scientific">Arabidopsis thaliana</name>
    <name type="common">Mouse-ear cress</name>
    <dbReference type="NCBI Taxonomy" id="3702"/>
    <lineage>
        <taxon>Eukaryota</taxon>
        <taxon>Viridiplantae</taxon>
        <taxon>Streptophyta</taxon>
        <taxon>Embryophyta</taxon>
        <taxon>Tracheophyta</taxon>
        <taxon>Spermatophyta</taxon>
        <taxon>Magnoliopsida</taxon>
        <taxon>eudicotyledons</taxon>
        <taxon>Gunneridae</taxon>
        <taxon>Pentapetalae</taxon>
        <taxon>rosids</taxon>
        <taxon>malvids</taxon>
        <taxon>Brassicales</taxon>
        <taxon>Brassicaceae</taxon>
        <taxon>Camelineae</taxon>
        <taxon>Arabidopsis</taxon>
    </lineage>
</organism>
<reference evidence="5" key="1">
    <citation type="journal article" date="2016" name="Proc. Natl. Acad. Sci. U.S.A.">
        <title>Chromosome-level assembly of Arabidopsis thaliana Ler reveals the extent of translocation and inversion polymorphisms.</title>
        <authorList>
            <person name="Zapata L."/>
            <person name="Ding J."/>
            <person name="Willing E.M."/>
            <person name="Hartwig B."/>
            <person name="Bezdan D."/>
            <person name="Jiao W.B."/>
            <person name="Patel V."/>
            <person name="Velikkakam James G."/>
            <person name="Koornneef M."/>
            <person name="Ossowski S."/>
            <person name="Schneeberger K."/>
        </authorList>
    </citation>
    <scope>NUCLEOTIDE SEQUENCE [LARGE SCALE GENOMIC DNA]</scope>
    <source>
        <strain evidence="5">cv. Landsberg erecta</strain>
    </source>
</reference>
<dbReference type="Proteomes" id="UP000078284">
    <property type="component" value="Chromosome 4"/>
</dbReference>
<comment type="caution">
    <text evidence="4">The sequence shown here is derived from an EMBL/GenBank/DDBJ whole genome shotgun (WGS) entry which is preliminary data.</text>
</comment>
<dbReference type="PANTHER" id="PTHR11932">
    <property type="entry name" value="CULLIN"/>
    <property type="match status" value="1"/>
</dbReference>
<comment type="similarity">
    <text evidence="1">Belongs to the cullin family.</text>
</comment>
<evidence type="ECO:0000313" key="4">
    <source>
        <dbReference type="EMBL" id="OAO99751.1"/>
    </source>
</evidence>
<evidence type="ECO:0000256" key="2">
    <source>
        <dbReference type="SAM" id="MobiDB-lite"/>
    </source>
</evidence>
<dbReference type="InterPro" id="IPR045093">
    <property type="entry name" value="Cullin"/>
</dbReference>
<feature type="domain" description="Cullin N-terminal" evidence="3">
    <location>
        <begin position="81"/>
        <end position="412"/>
    </location>
</feature>
<dbReference type="SUPFAM" id="SSF74788">
    <property type="entry name" value="Cullin repeat-like"/>
    <property type="match status" value="1"/>
</dbReference>
<name>A0A178V4D6_ARATH</name>
<feature type="region of interest" description="Disordered" evidence="2">
    <location>
        <begin position="1"/>
        <end position="34"/>
    </location>
</feature>
<evidence type="ECO:0000259" key="3">
    <source>
        <dbReference type="Pfam" id="PF00888"/>
    </source>
</evidence>
<proteinExistence type="inferred from homology"/>
<evidence type="ECO:0000313" key="5">
    <source>
        <dbReference type="Proteomes" id="UP000078284"/>
    </source>
</evidence>
<accession>A0A178V4D6</accession>
<dbReference type="InterPro" id="IPR001373">
    <property type="entry name" value="Cullin_N"/>
</dbReference>
<dbReference type="EMBL" id="LUHQ01000004">
    <property type="protein sequence ID" value="OAO99751.1"/>
    <property type="molecule type" value="Genomic_DNA"/>
</dbReference>
<protein>
    <recommendedName>
        <fullName evidence="3">Cullin N-terminal domain-containing protein</fullName>
    </recommendedName>
</protein>
<gene>
    <name evidence="4" type="ordered locus">AXX17_At4g13620</name>
</gene>
<dbReference type="AlphaFoldDB" id="A0A178V4D6"/>
<dbReference type="GO" id="GO:0006511">
    <property type="term" value="P:ubiquitin-dependent protein catabolic process"/>
    <property type="evidence" value="ECO:0007669"/>
    <property type="project" value="InterPro"/>
</dbReference>
<evidence type="ECO:0000256" key="1">
    <source>
        <dbReference type="ARBA" id="ARBA00006019"/>
    </source>
</evidence>
<dbReference type="GO" id="GO:0031625">
    <property type="term" value="F:ubiquitin protein ligase binding"/>
    <property type="evidence" value="ECO:0007669"/>
    <property type="project" value="InterPro"/>
</dbReference>